<dbReference type="InterPro" id="IPR036249">
    <property type="entry name" value="Thioredoxin-like_sf"/>
</dbReference>
<evidence type="ECO:0000313" key="2">
    <source>
        <dbReference type="Proteomes" id="UP001165065"/>
    </source>
</evidence>
<dbReference type="CDD" id="cd02980">
    <property type="entry name" value="TRX_Fd_family"/>
    <property type="match status" value="1"/>
</dbReference>
<organism evidence="1 2">
    <name type="scientific">Triparma columacea</name>
    <dbReference type="NCBI Taxonomy" id="722753"/>
    <lineage>
        <taxon>Eukaryota</taxon>
        <taxon>Sar</taxon>
        <taxon>Stramenopiles</taxon>
        <taxon>Ochrophyta</taxon>
        <taxon>Bolidophyceae</taxon>
        <taxon>Parmales</taxon>
        <taxon>Triparmaceae</taxon>
        <taxon>Triparma</taxon>
    </lineage>
</organism>
<name>A0A9W7LFG7_9STRA</name>
<dbReference type="AlphaFoldDB" id="A0A9W7LFG7"/>
<keyword evidence="2" id="KW-1185">Reference proteome</keyword>
<dbReference type="OrthoDB" id="2423701at2759"/>
<dbReference type="EMBL" id="BRYA01000366">
    <property type="protein sequence ID" value="GMI47966.1"/>
    <property type="molecule type" value="Genomic_DNA"/>
</dbReference>
<dbReference type="SUPFAM" id="SSF52833">
    <property type="entry name" value="Thioredoxin-like"/>
    <property type="match status" value="1"/>
</dbReference>
<gene>
    <name evidence="1" type="ORF">TrCOL_g8899</name>
</gene>
<comment type="caution">
    <text evidence="1">The sequence shown here is derived from an EMBL/GenBank/DDBJ whole genome shotgun (WGS) entry which is preliminary data.</text>
</comment>
<dbReference type="Gene3D" id="3.40.30.10">
    <property type="entry name" value="Glutaredoxin"/>
    <property type="match status" value="1"/>
</dbReference>
<accession>A0A9W7LFG7</accession>
<dbReference type="Proteomes" id="UP001165065">
    <property type="component" value="Unassembled WGS sequence"/>
</dbReference>
<proteinExistence type="predicted"/>
<protein>
    <submittedName>
        <fullName evidence="1">Uncharacterized protein</fullName>
    </submittedName>
</protein>
<evidence type="ECO:0000313" key="1">
    <source>
        <dbReference type="EMBL" id="GMI47966.1"/>
    </source>
</evidence>
<reference evidence="2" key="1">
    <citation type="journal article" date="2023" name="Commun. Biol.">
        <title>Genome analysis of Parmales, the sister group of diatoms, reveals the evolutionary specialization of diatoms from phago-mixotrophs to photoautotrophs.</title>
        <authorList>
            <person name="Ban H."/>
            <person name="Sato S."/>
            <person name="Yoshikawa S."/>
            <person name="Yamada K."/>
            <person name="Nakamura Y."/>
            <person name="Ichinomiya M."/>
            <person name="Sato N."/>
            <person name="Blanc-Mathieu R."/>
            <person name="Endo H."/>
            <person name="Kuwata A."/>
            <person name="Ogata H."/>
        </authorList>
    </citation>
    <scope>NUCLEOTIDE SEQUENCE [LARGE SCALE GENOMIC DNA]</scope>
</reference>
<sequence length="114" mass="12524">MSSSKEPIYSGDTSIIESISVCTGKDCRARGGGPSLLSYLQENYAPLDGQPDFTSCPCMDECAVGPNISLNKVNGMQVSVGKFKKGEEEAGVERLREKIDYIEEYARKNPPRKR</sequence>